<dbReference type="AlphaFoldDB" id="A0A9W4E6R5"/>
<comment type="caution">
    <text evidence="2">The sequence shown here is derived from an EMBL/GenBank/DDBJ whole genome shotgun (WGS) entry which is preliminary data.</text>
</comment>
<gene>
    <name evidence="2" type="ORF">SBRY_20632</name>
</gene>
<evidence type="ECO:0000313" key="2">
    <source>
        <dbReference type="EMBL" id="CAG7630130.1"/>
    </source>
</evidence>
<organism evidence="2 3">
    <name type="scientific">Actinacidiphila bryophytorum</name>
    <dbReference type="NCBI Taxonomy" id="1436133"/>
    <lineage>
        <taxon>Bacteria</taxon>
        <taxon>Bacillati</taxon>
        <taxon>Actinomycetota</taxon>
        <taxon>Actinomycetes</taxon>
        <taxon>Kitasatosporales</taxon>
        <taxon>Streptomycetaceae</taxon>
        <taxon>Actinacidiphila</taxon>
    </lineage>
</organism>
<dbReference type="EMBL" id="CAJVAX010000012">
    <property type="protein sequence ID" value="CAG7630130.1"/>
    <property type="molecule type" value="Genomic_DNA"/>
</dbReference>
<keyword evidence="3" id="KW-1185">Reference proteome</keyword>
<proteinExistence type="predicted"/>
<dbReference type="Proteomes" id="UP001153328">
    <property type="component" value="Unassembled WGS sequence"/>
</dbReference>
<evidence type="ECO:0000313" key="3">
    <source>
        <dbReference type="Proteomes" id="UP001153328"/>
    </source>
</evidence>
<accession>A0A9W4E6R5</accession>
<evidence type="ECO:0000256" key="1">
    <source>
        <dbReference type="SAM" id="MobiDB-lite"/>
    </source>
</evidence>
<feature type="region of interest" description="Disordered" evidence="1">
    <location>
        <begin position="1"/>
        <end position="20"/>
    </location>
</feature>
<name>A0A9W4E6R5_9ACTN</name>
<sequence>MHIARRSPDPSAHVQAPADARRQAHVPAVAALAGAVALLAGVAGCSSGSGGGGSEALKSLRHMPAGAAAKAVTYVDTARARELGTTDPKRFSLIGNPASAVLGSYTAGPWADTMKQDQIDAAVDSGQLGHWDGRFDPAAIEASLRKSGYTADEQDGEQVWKPSDGSGPVFVIAKDQIRYSTEAKGFSPTDPAHGKSLADTKEYQVVAGCMGDVYRADFNTLATGKPVLLSGLGQQADDSGKNTEILCAAVKDEATADKLAEKLRGVITKQNERYAGAEVTVTKGDHPVVRTTVPDTSAQRPGRLYMSDVQLWMAVGDM</sequence>
<dbReference type="RefSeq" id="WP_240164900.1">
    <property type="nucleotide sequence ID" value="NZ_CAJVAX010000012.1"/>
</dbReference>
<protein>
    <submittedName>
        <fullName evidence="2">Uncharacterized protein</fullName>
    </submittedName>
</protein>
<reference evidence="2" key="1">
    <citation type="submission" date="2021-06" db="EMBL/GenBank/DDBJ databases">
        <authorList>
            <person name="Arsene-Ploetze F."/>
        </authorList>
    </citation>
    <scope>NUCLEOTIDE SEQUENCE</scope>
    <source>
        <strain evidence="2">SBRY1</strain>
    </source>
</reference>